<sequence length="267" mass="32112">MSFLSSRWFRRTHSLDVGGNFCMKKNKEHRDKIKSWKKQQEQEFLESLPFPERIFQELFNFLDSTLEIRPCQHDFRLTSEFLSKKGIRLEEHIDFLIDHGGGCDCEVLMNVEDAFPHKEFDKNHKPAKPPKREKINSLEYEDLILTQIPSPWKLYKAEDQYEFQFGMNQDIKIELLKDFPITNWEDESYWRELWELKTELKVQGESEVVYEELGDLELVTFKTKGWIPVLTWIRRKETSSWGLVFRTELSRLRGDMNELKNLLRKIK</sequence>
<dbReference type="Proteomes" id="UP000559010">
    <property type="component" value="Unassembled WGS sequence"/>
</dbReference>
<proteinExistence type="predicted"/>
<dbReference type="EMBL" id="JABBNU010000010">
    <property type="protein sequence ID" value="NMM49820.1"/>
    <property type="molecule type" value="Genomic_DNA"/>
</dbReference>
<name>A0A848J5M2_9BACT</name>
<keyword evidence="2" id="KW-1185">Reference proteome</keyword>
<comment type="caution">
    <text evidence="1">The sequence shown here is derived from an EMBL/GenBank/DDBJ whole genome shotgun (WGS) entry which is preliminary data.</text>
</comment>
<accession>A0A848J5M2</accession>
<dbReference type="Pfam" id="PF10905">
    <property type="entry name" value="DUF2695"/>
    <property type="match status" value="1"/>
</dbReference>
<gene>
    <name evidence="1" type="ORF">HH304_15535</name>
</gene>
<dbReference type="AlphaFoldDB" id="A0A848J5M2"/>
<dbReference type="InterPro" id="IPR024248">
    <property type="entry name" value="DUF2695"/>
</dbReference>
<reference evidence="1 2" key="1">
    <citation type="submission" date="2020-04" db="EMBL/GenBank/DDBJ databases">
        <title>Flammeovirgaceae bacterium KN852 isolated from deep sea.</title>
        <authorList>
            <person name="Zhang D.-C."/>
        </authorList>
    </citation>
    <scope>NUCLEOTIDE SEQUENCE [LARGE SCALE GENOMIC DNA]</scope>
    <source>
        <strain evidence="1 2">KN852</strain>
    </source>
</reference>
<organism evidence="1 2">
    <name type="scientific">Marinigracilibium pacificum</name>
    <dbReference type="NCBI Taxonomy" id="2729599"/>
    <lineage>
        <taxon>Bacteria</taxon>
        <taxon>Pseudomonadati</taxon>
        <taxon>Bacteroidota</taxon>
        <taxon>Cytophagia</taxon>
        <taxon>Cytophagales</taxon>
        <taxon>Flammeovirgaceae</taxon>
        <taxon>Marinigracilibium</taxon>
    </lineage>
</organism>
<evidence type="ECO:0000313" key="2">
    <source>
        <dbReference type="Proteomes" id="UP000559010"/>
    </source>
</evidence>
<evidence type="ECO:0000313" key="1">
    <source>
        <dbReference type="EMBL" id="NMM49820.1"/>
    </source>
</evidence>
<protein>
    <submittedName>
        <fullName evidence="1">DUF2695 domain-containing protein</fullName>
    </submittedName>
</protein>